<feature type="transmembrane region" description="Helical" evidence="1">
    <location>
        <begin position="12"/>
        <end position="38"/>
    </location>
</feature>
<gene>
    <name evidence="2" type="ORF">NSA58_19830</name>
</gene>
<protein>
    <submittedName>
        <fullName evidence="2">Regulatory YrvL family protein</fullName>
    </submittedName>
</protein>
<dbReference type="EMBL" id="JANKBY010000507">
    <property type="protein sequence ID" value="MCR1825016.1"/>
    <property type="molecule type" value="Genomic_DNA"/>
</dbReference>
<dbReference type="InterPro" id="IPR025912">
    <property type="entry name" value="YrvL"/>
</dbReference>
<proteinExistence type="predicted"/>
<reference evidence="2" key="1">
    <citation type="submission" date="2022-07" db="EMBL/GenBank/DDBJ databases">
        <title>Enhanced cultured diversity of the mouse gut microbiota enables custom-made synthetic communities.</title>
        <authorList>
            <person name="Afrizal A."/>
        </authorList>
    </citation>
    <scope>NUCLEOTIDE SEQUENCE</scope>
    <source>
        <strain evidence="2">DSM 29186</strain>
    </source>
</reference>
<sequence>EKIVLKFTVLSFIIYMVTMLVFEAIIYTVVGIGFLSFLGFTYDSYISVIIFLIICYVMLIPADYYTSILIGLFKTKSNISRFQQRAIDFILYTSFSSLVVGIVDFFMEGISISPANQILFVLLYYLLDMYSDMLLLSKI</sequence>
<accession>A0A9X2S5T8</accession>
<name>A0A9X2S5T8_9FIRM</name>
<dbReference type="RefSeq" id="WP_257560901.1">
    <property type="nucleotide sequence ID" value="NZ_JANKBY010000507.1"/>
</dbReference>
<dbReference type="AlphaFoldDB" id="A0A9X2S5T8"/>
<keyword evidence="3" id="KW-1185">Reference proteome</keyword>
<feature type="non-terminal residue" evidence="2">
    <location>
        <position position="1"/>
    </location>
</feature>
<keyword evidence="1" id="KW-0812">Transmembrane</keyword>
<evidence type="ECO:0000313" key="3">
    <source>
        <dbReference type="Proteomes" id="UP001140817"/>
    </source>
</evidence>
<evidence type="ECO:0000256" key="1">
    <source>
        <dbReference type="SAM" id="Phobius"/>
    </source>
</evidence>
<keyword evidence="1" id="KW-1133">Transmembrane helix</keyword>
<dbReference type="Proteomes" id="UP001140817">
    <property type="component" value="Unassembled WGS sequence"/>
</dbReference>
<organism evidence="2 3">
    <name type="scientific">Terrisporobacter muris</name>
    <dbReference type="NCBI Taxonomy" id="2963284"/>
    <lineage>
        <taxon>Bacteria</taxon>
        <taxon>Bacillati</taxon>
        <taxon>Bacillota</taxon>
        <taxon>Clostridia</taxon>
        <taxon>Peptostreptococcales</taxon>
        <taxon>Peptostreptococcaceae</taxon>
        <taxon>Terrisporobacter</taxon>
    </lineage>
</organism>
<keyword evidence="1" id="KW-0472">Membrane</keyword>
<dbReference type="Pfam" id="PF14184">
    <property type="entry name" value="YrvL"/>
    <property type="match status" value="1"/>
</dbReference>
<feature type="transmembrane region" description="Helical" evidence="1">
    <location>
        <begin position="86"/>
        <end position="106"/>
    </location>
</feature>
<feature type="transmembrane region" description="Helical" evidence="1">
    <location>
        <begin position="44"/>
        <end position="65"/>
    </location>
</feature>
<comment type="caution">
    <text evidence="2">The sequence shown here is derived from an EMBL/GenBank/DDBJ whole genome shotgun (WGS) entry which is preliminary data.</text>
</comment>
<evidence type="ECO:0000313" key="2">
    <source>
        <dbReference type="EMBL" id="MCR1825016.1"/>
    </source>
</evidence>